<dbReference type="InterPro" id="IPR020806">
    <property type="entry name" value="PKS_PP-bd"/>
</dbReference>
<dbReference type="SUPFAM" id="SSF47336">
    <property type="entry name" value="ACP-like"/>
    <property type="match status" value="1"/>
</dbReference>
<dbReference type="NCBIfam" id="TIGR01733">
    <property type="entry name" value="AA-adenyl-dom"/>
    <property type="match status" value="1"/>
</dbReference>
<dbReference type="SMART" id="SM00823">
    <property type="entry name" value="PKS_PP"/>
    <property type="match status" value="1"/>
</dbReference>
<dbReference type="InterPro" id="IPR009081">
    <property type="entry name" value="PP-bd_ACP"/>
</dbReference>
<accession>A0ABN2GXU5</accession>
<evidence type="ECO:0000259" key="4">
    <source>
        <dbReference type="PROSITE" id="PS50075"/>
    </source>
</evidence>
<dbReference type="InterPro" id="IPR010071">
    <property type="entry name" value="AA_adenyl_dom"/>
</dbReference>
<feature type="domain" description="Carrier" evidence="4">
    <location>
        <begin position="690"/>
        <end position="764"/>
    </location>
</feature>
<dbReference type="Pfam" id="PF00550">
    <property type="entry name" value="PP-binding"/>
    <property type="match status" value="1"/>
</dbReference>
<keyword evidence="6" id="KW-1185">Reference proteome</keyword>
<dbReference type="Proteomes" id="UP001499851">
    <property type="component" value="Unassembled WGS sequence"/>
</dbReference>
<name>A0ABN2GXU5_9ACTN</name>
<dbReference type="PROSITE" id="PS50075">
    <property type="entry name" value="CARRIER"/>
    <property type="match status" value="1"/>
</dbReference>
<proteinExistence type="predicted"/>
<dbReference type="InterPro" id="IPR000873">
    <property type="entry name" value="AMP-dep_synth/lig_dom"/>
</dbReference>
<gene>
    <name evidence="5" type="ORF">GCM10009830_27220</name>
</gene>
<dbReference type="InterPro" id="IPR045851">
    <property type="entry name" value="AMP-bd_C_sf"/>
</dbReference>
<keyword evidence="2" id="KW-0596">Phosphopantetheine</keyword>
<evidence type="ECO:0000256" key="3">
    <source>
        <dbReference type="ARBA" id="ARBA00022553"/>
    </source>
</evidence>
<dbReference type="InterPro" id="IPR001242">
    <property type="entry name" value="Condensation_dom"/>
</dbReference>
<evidence type="ECO:0000313" key="5">
    <source>
        <dbReference type="EMBL" id="GAA1678641.1"/>
    </source>
</evidence>
<dbReference type="Gene3D" id="3.30.559.10">
    <property type="entry name" value="Chloramphenicol acetyltransferase-like domain"/>
    <property type="match status" value="1"/>
</dbReference>
<dbReference type="SUPFAM" id="SSF52777">
    <property type="entry name" value="CoA-dependent acyltransferases"/>
    <property type="match status" value="2"/>
</dbReference>
<dbReference type="SUPFAM" id="SSF56801">
    <property type="entry name" value="Acetyl-CoA synthetase-like"/>
    <property type="match status" value="1"/>
</dbReference>
<dbReference type="InterPro" id="IPR023213">
    <property type="entry name" value="CAT-like_dom_sf"/>
</dbReference>
<dbReference type="PROSITE" id="PS00455">
    <property type="entry name" value="AMP_BINDING"/>
    <property type="match status" value="1"/>
</dbReference>
<dbReference type="Gene3D" id="2.30.38.10">
    <property type="entry name" value="Luciferase, Domain 3"/>
    <property type="match status" value="1"/>
</dbReference>
<dbReference type="EMBL" id="BAAAQF010000009">
    <property type="protein sequence ID" value="GAA1678641.1"/>
    <property type="molecule type" value="Genomic_DNA"/>
</dbReference>
<dbReference type="PANTHER" id="PTHR45527">
    <property type="entry name" value="NONRIBOSOMAL PEPTIDE SYNTHETASE"/>
    <property type="match status" value="1"/>
</dbReference>
<comment type="caution">
    <text evidence="5">The sequence shown here is derived from an EMBL/GenBank/DDBJ whole genome shotgun (WGS) entry which is preliminary data.</text>
</comment>
<dbReference type="Gene3D" id="3.40.50.980">
    <property type="match status" value="2"/>
</dbReference>
<dbReference type="PANTHER" id="PTHR45527:SF1">
    <property type="entry name" value="FATTY ACID SYNTHASE"/>
    <property type="match status" value="1"/>
</dbReference>
<sequence length="1201" mass="127025">MNVDFDMDRLERALALHGECGPDGCAPVRETLALPPGPADPEALVTAAALLLDARYSGREAAAVAVTGADGAVRVLGAATGPAAAIGDCVPREAAADPAGCALAVDLLGKTDHPGVHGLVFGCSASASELTLTAVGHSHGDDPGWTARALGHLAEVVAALTEAPGTSVGGLEILTAAERDAVFGRFNPPPTAYPRGATLVELFKAQVAAGPDRPAVVRDGESLSYRDLDERSDALARTLMRRGVRAGDRVALLADKVPHMVVATVAILKCGAAYVPVDPAYPADRRAFLLSDCGIEALVAAGVDVPPAPGVAVVDAAGPHEAGGELPSASTAPGDTAYVIYTSGSTGNPKGVVVPHRGVVRLATSCDYLDLSPDTRLLQTCAIVFDVTTMELWGPLLNGGSIALVPDETLLDAAALGAQIARHRITTMWLTAPLLHLLVDQDPSIFAPLRQLIAGGDVLSGPHIAALMAACPDLEVLNGYGPTENTTFSTAHRIAAAPEGRVPIGRPIPNSTAYVLDAAMRPQPVGLPGELYTGGDGVADGYRNRPDLTARVFGDDPFAPGGRLYRTGDLVRWLPDGTIDFLGRVDNQVKIRGFRIEPGEVEQHLNALGGVLQSAVLVRSRGGEKYLCAYCTGDDLSPERLREELGRTLPDYMVPAVFTRLDSMPLNRSGKIDRGALARLEPEAGEAVAVEGDEVERAVAAMWRDALGAAVGLDDDLFGLGVSSLTTAVVAGRIHRELGVRLPAARLLAHPTARRIAALVRGAGSGGLPPLVPAPDRAVYPVSAQQRRIIVEQAKDEAATHYNLPVQIRLPEPVDHGRLESALRALAARHEALRTGFVQMGAETYQRIHEEVAVPVAVLDDPESWRPLPFDLSAPPLLRAWRSADGRLVVLDLHHAAVDGRSLEVLLDDLDRLYRGERLPDLPLRYRDYAVWQRGEGGDAVREQQEAFWLRAFAERPEPLELPTDRPRGPVREYGGARLGFALGEARTAGLRDLARREEATLFHALAAAYFVFLHRITGQTDLTAGLPVDGRGVGDVDGVAGMFANTLCLRARIRPGQPFTAFLREVRDDVIAAFTHADHQFDELVAAVGGERDFSRNPLFDTMLAYGEAAGAGRPCLGGTARQDDSASAASMFDLNLQFAGTADLTATWAYNSRLFHERTAKSFVDALLETVDAVLADPGAPALAAPEADGAGSGLVFDF</sequence>
<dbReference type="Pfam" id="PF00668">
    <property type="entry name" value="Condensation"/>
    <property type="match status" value="1"/>
</dbReference>
<dbReference type="InterPro" id="IPR036736">
    <property type="entry name" value="ACP-like_sf"/>
</dbReference>
<evidence type="ECO:0000256" key="2">
    <source>
        <dbReference type="ARBA" id="ARBA00022450"/>
    </source>
</evidence>
<protein>
    <recommendedName>
        <fullName evidence="4">Carrier domain-containing protein</fullName>
    </recommendedName>
</protein>
<organism evidence="5 6">
    <name type="scientific">Glycomyces endophyticus</name>
    <dbReference type="NCBI Taxonomy" id="480996"/>
    <lineage>
        <taxon>Bacteria</taxon>
        <taxon>Bacillati</taxon>
        <taxon>Actinomycetota</taxon>
        <taxon>Actinomycetes</taxon>
        <taxon>Glycomycetales</taxon>
        <taxon>Glycomycetaceae</taxon>
        <taxon>Glycomyces</taxon>
    </lineage>
</organism>
<comment type="cofactor">
    <cofactor evidence="1">
        <name>pantetheine 4'-phosphate</name>
        <dbReference type="ChEBI" id="CHEBI:47942"/>
    </cofactor>
</comment>
<dbReference type="Gene3D" id="3.30.559.30">
    <property type="entry name" value="Nonribosomal peptide synthetase, condensation domain"/>
    <property type="match status" value="1"/>
</dbReference>
<dbReference type="RefSeq" id="WP_344487240.1">
    <property type="nucleotide sequence ID" value="NZ_BAAAQF010000009.1"/>
</dbReference>
<evidence type="ECO:0000313" key="6">
    <source>
        <dbReference type="Proteomes" id="UP001499851"/>
    </source>
</evidence>
<keyword evidence="3" id="KW-0597">Phosphoprotein</keyword>
<dbReference type="CDD" id="cd19531">
    <property type="entry name" value="LCL_NRPS-like"/>
    <property type="match status" value="1"/>
</dbReference>
<dbReference type="Gene3D" id="3.30.300.30">
    <property type="match status" value="1"/>
</dbReference>
<reference evidence="5 6" key="1">
    <citation type="journal article" date="2019" name="Int. J. Syst. Evol. Microbiol.">
        <title>The Global Catalogue of Microorganisms (GCM) 10K type strain sequencing project: providing services to taxonomists for standard genome sequencing and annotation.</title>
        <authorList>
            <consortium name="The Broad Institute Genomics Platform"/>
            <consortium name="The Broad Institute Genome Sequencing Center for Infectious Disease"/>
            <person name="Wu L."/>
            <person name="Ma J."/>
        </authorList>
    </citation>
    <scope>NUCLEOTIDE SEQUENCE [LARGE SCALE GENOMIC DNA]</scope>
    <source>
        <strain evidence="5 6">JCM 16001</strain>
    </source>
</reference>
<evidence type="ECO:0000256" key="1">
    <source>
        <dbReference type="ARBA" id="ARBA00001957"/>
    </source>
</evidence>
<dbReference type="Pfam" id="PF00501">
    <property type="entry name" value="AMP-binding"/>
    <property type="match status" value="1"/>
</dbReference>
<dbReference type="InterPro" id="IPR020845">
    <property type="entry name" value="AMP-binding_CS"/>
</dbReference>
<dbReference type="Gene3D" id="1.10.1200.10">
    <property type="entry name" value="ACP-like"/>
    <property type="match status" value="1"/>
</dbReference>
<dbReference type="CDD" id="cd12117">
    <property type="entry name" value="A_NRPS_Srf_like"/>
    <property type="match status" value="1"/>
</dbReference>